<dbReference type="AlphaFoldDB" id="J6ENP6"/>
<evidence type="ECO:0000256" key="2">
    <source>
        <dbReference type="ARBA" id="ARBA00023027"/>
    </source>
</evidence>
<organism evidence="4 5">
    <name type="scientific">Saccharomyces kudriavzevii (strain ATCC MYA-4449 / AS 2.2408 / CBS 8840 / NBRC 1802 / NCYC 2889)</name>
    <name type="common">Yeast</name>
    <dbReference type="NCBI Taxonomy" id="226230"/>
    <lineage>
        <taxon>Eukaryota</taxon>
        <taxon>Fungi</taxon>
        <taxon>Dikarya</taxon>
        <taxon>Ascomycota</taxon>
        <taxon>Saccharomycotina</taxon>
        <taxon>Saccharomycetes</taxon>
        <taxon>Saccharomycetales</taxon>
        <taxon>Saccharomycetaceae</taxon>
        <taxon>Saccharomyces</taxon>
    </lineage>
</organism>
<dbReference type="STRING" id="226230.J6ENP6"/>
<reference evidence="4 5" key="1">
    <citation type="journal article" date="2003" name="Science">
        <title>Finding functional features in Saccharomyces genomes by phylogenetic footprinting.</title>
        <authorList>
            <person name="Cliften P.F."/>
            <person name="Sudarsanam P."/>
            <person name="Desikan A."/>
            <person name="Fulton L."/>
            <person name="Fulton B."/>
            <person name="Majors J."/>
            <person name="Waterston R."/>
            <person name="Cohen B.A."/>
            <person name="Johnston M."/>
        </authorList>
    </citation>
    <scope>NUCLEOTIDE SEQUENCE [LARGE SCALE GENOMIC DNA]</scope>
    <source>
        <strain evidence="5">ATCC MYA-4449 / AS 2.2408 / CBS 8840 / NBRC 1802 / NCYC 2889</strain>
    </source>
</reference>
<evidence type="ECO:0000256" key="1">
    <source>
        <dbReference type="ARBA" id="ARBA00009986"/>
    </source>
</evidence>
<dbReference type="SUPFAM" id="SSF53720">
    <property type="entry name" value="ALDH-like"/>
    <property type="match status" value="1"/>
</dbReference>
<protein>
    <submittedName>
        <fullName evidence="4">ALD6-like protein</fullName>
    </submittedName>
</protein>
<comment type="similarity">
    <text evidence="1">Belongs to the aldehyde dehydrogenase family.</text>
</comment>
<dbReference type="GO" id="GO:0004029">
    <property type="term" value="F:aldehyde dehydrogenase (NAD+) activity"/>
    <property type="evidence" value="ECO:0007669"/>
    <property type="project" value="TreeGrafter"/>
</dbReference>
<dbReference type="InterPro" id="IPR016162">
    <property type="entry name" value="Ald_DH_N"/>
</dbReference>
<dbReference type="InterPro" id="IPR016161">
    <property type="entry name" value="Ald_DH/histidinol_DH"/>
</dbReference>
<dbReference type="Gene3D" id="3.40.605.10">
    <property type="entry name" value="Aldehyde Dehydrogenase, Chain A, domain 1"/>
    <property type="match status" value="1"/>
</dbReference>
<sequence>MTKLHFDTAESVKITLPNGLTYEQPTGLFINNKFTKAQDGKTYAVEDPSTEAIVCEVSSATTEDVEYAIECADRAFHDTEWATQDPRERGRLLSKLADEIESQIELVSSIEALDNGKTLALARGDVTIAINCLRDAAAYA</sequence>
<gene>
    <name evidence="4" type="primary">YPL061W</name>
    <name evidence="4" type="ORF">SKUD_197404</name>
</gene>
<dbReference type="Proteomes" id="UP000002753">
    <property type="component" value="Unassembled WGS sequence"/>
</dbReference>
<keyword evidence="5" id="KW-1185">Reference proteome</keyword>
<dbReference type="PANTHER" id="PTHR43720">
    <property type="entry name" value="2-AMINOMUCONIC SEMIALDEHYDE DEHYDROGENASE"/>
    <property type="match status" value="1"/>
</dbReference>
<dbReference type="Pfam" id="PF00171">
    <property type="entry name" value="Aldedh"/>
    <property type="match status" value="1"/>
</dbReference>
<keyword evidence="2" id="KW-0520">NAD</keyword>
<evidence type="ECO:0000313" key="4">
    <source>
        <dbReference type="EMBL" id="EJT44497.1"/>
    </source>
</evidence>
<dbReference type="EMBL" id="AACI03000345">
    <property type="protein sequence ID" value="EJT44497.1"/>
    <property type="molecule type" value="Genomic_DNA"/>
</dbReference>
<feature type="domain" description="Aldehyde dehydrogenase" evidence="3">
    <location>
        <begin position="35"/>
        <end position="139"/>
    </location>
</feature>
<evidence type="ECO:0000313" key="5">
    <source>
        <dbReference type="Proteomes" id="UP000002753"/>
    </source>
</evidence>
<accession>J6ENP6</accession>
<dbReference type="InterPro" id="IPR015590">
    <property type="entry name" value="Aldehyde_DH_dom"/>
</dbReference>
<name>J6ENP6_SACK1</name>
<dbReference type="PANTHER" id="PTHR43720:SF2">
    <property type="entry name" value="2-AMINOMUCONIC SEMIALDEHYDE DEHYDROGENASE"/>
    <property type="match status" value="1"/>
</dbReference>
<reference evidence="5" key="2">
    <citation type="journal article" date="2011" name="G3 (Bethesda)">
        <title>The awesome power of yeast evolutionary genetics: New genome sequences and strain resources for the Saccharomyces sensu stricto genus.</title>
        <authorList>
            <person name="Scannell D.R."/>
            <person name="Zill O.A."/>
            <person name="Rokas A."/>
            <person name="Payen C."/>
            <person name="Dunham M.J."/>
            <person name="Eisen M.B."/>
            <person name="Rine J."/>
            <person name="Johnston M."/>
            <person name="Hittinger C.T."/>
        </authorList>
    </citation>
    <scope>GENOME REANNOTATION</scope>
    <source>
        <strain evidence="5">ATCC MYA-4449 / AS 2.2408 / CBS 8840 / NBRC 1802 / NCYC 2889</strain>
    </source>
</reference>
<dbReference type="HOGENOM" id="CLU_005391_6_4_1"/>
<proteinExistence type="inferred from homology"/>
<evidence type="ECO:0000259" key="3">
    <source>
        <dbReference type="Pfam" id="PF00171"/>
    </source>
</evidence>
<dbReference type="GO" id="GO:0006598">
    <property type="term" value="P:polyamine catabolic process"/>
    <property type="evidence" value="ECO:0007669"/>
    <property type="project" value="TreeGrafter"/>
</dbReference>
<comment type="caution">
    <text evidence="4">The sequence shown here is derived from an EMBL/GenBank/DDBJ whole genome shotgun (WGS) entry which is preliminary data.</text>
</comment>